<name>A0A922CYY2_MANSE</name>
<sequence length="428" mass="49219">MTTGTGIYHWKLGDIAMARLAQKVYCKVKVIKNEKGLFYADRALGISANEDDTINVTWQLCYFVETCRTKHKMWLPYTCMHLAERSRPFYGPLAPKPSPKRTSPTDKAVAPRKRKIKEDVTLPLSVKLTNLKDPDFNTTYDMRHVPLKQGKYENAFSEFVRRGKEMIFDEYFFAIKADPVNNKDVLEYLMNVDASTEDKVEMVIEKIATEKEIENYLHQCWRYNFVHKMDTTKDNSENNSTSPVKAPVTVHISWCLVCGKGDKLRDCPNCPSSFHLPCRREWLVNILHRKNPPQKPQKPTTVVHKILSSTRTICSVQKNKENMELCPSCMWGPKVGYDDVVWHKLGSCPWWPARVLTPGATPSCLLTRTHSPHQWPLKYYGTLNYSWGESSRTCLFLPQHAGAEGVRDETLRQAVLDACDDYIAVYLT</sequence>
<reference evidence="3" key="1">
    <citation type="journal article" date="2016" name="Insect Biochem. Mol. Biol.">
        <title>Multifaceted biological insights from a draft genome sequence of the tobacco hornworm moth, Manduca sexta.</title>
        <authorList>
            <person name="Kanost M.R."/>
            <person name="Arrese E.L."/>
            <person name="Cao X."/>
            <person name="Chen Y.R."/>
            <person name="Chellapilla S."/>
            <person name="Goldsmith M.R."/>
            <person name="Grosse-Wilde E."/>
            <person name="Heckel D.G."/>
            <person name="Herndon N."/>
            <person name="Jiang H."/>
            <person name="Papanicolaou A."/>
            <person name="Qu J."/>
            <person name="Soulages J.L."/>
            <person name="Vogel H."/>
            <person name="Walters J."/>
            <person name="Waterhouse R.M."/>
            <person name="Ahn S.J."/>
            <person name="Almeida F.C."/>
            <person name="An C."/>
            <person name="Aqrawi P."/>
            <person name="Bretschneider A."/>
            <person name="Bryant W.B."/>
            <person name="Bucks S."/>
            <person name="Chao H."/>
            <person name="Chevignon G."/>
            <person name="Christen J.M."/>
            <person name="Clarke D.F."/>
            <person name="Dittmer N.T."/>
            <person name="Ferguson L.C.F."/>
            <person name="Garavelou S."/>
            <person name="Gordon K.H.J."/>
            <person name="Gunaratna R.T."/>
            <person name="Han Y."/>
            <person name="Hauser F."/>
            <person name="He Y."/>
            <person name="Heidel-Fischer H."/>
            <person name="Hirsh A."/>
            <person name="Hu Y."/>
            <person name="Jiang H."/>
            <person name="Kalra D."/>
            <person name="Klinner C."/>
            <person name="Konig C."/>
            <person name="Kovar C."/>
            <person name="Kroll A.R."/>
            <person name="Kuwar S.S."/>
            <person name="Lee S.L."/>
            <person name="Lehman R."/>
            <person name="Li K."/>
            <person name="Li Z."/>
            <person name="Liang H."/>
            <person name="Lovelace S."/>
            <person name="Lu Z."/>
            <person name="Mansfield J.H."/>
            <person name="McCulloch K.J."/>
            <person name="Mathew T."/>
            <person name="Morton B."/>
            <person name="Muzny D.M."/>
            <person name="Neunemann D."/>
            <person name="Ongeri F."/>
            <person name="Pauchet Y."/>
            <person name="Pu L.L."/>
            <person name="Pyrousis I."/>
            <person name="Rao X.J."/>
            <person name="Redding A."/>
            <person name="Roesel C."/>
            <person name="Sanchez-Gracia A."/>
            <person name="Schaack S."/>
            <person name="Shukla A."/>
            <person name="Tetreau G."/>
            <person name="Wang Y."/>
            <person name="Xiong G.H."/>
            <person name="Traut W."/>
            <person name="Walsh T.K."/>
            <person name="Worley K.C."/>
            <person name="Wu D."/>
            <person name="Wu W."/>
            <person name="Wu Y.Q."/>
            <person name="Zhang X."/>
            <person name="Zou Z."/>
            <person name="Zucker H."/>
            <person name="Briscoe A.D."/>
            <person name="Burmester T."/>
            <person name="Clem R.J."/>
            <person name="Feyereisen R."/>
            <person name="Grimmelikhuijzen C.J.P."/>
            <person name="Hamodrakas S.J."/>
            <person name="Hansson B.S."/>
            <person name="Huguet E."/>
            <person name="Jermiin L.S."/>
            <person name="Lan Q."/>
            <person name="Lehman H.K."/>
            <person name="Lorenzen M."/>
            <person name="Merzendorfer H."/>
            <person name="Michalopoulos I."/>
            <person name="Morton D.B."/>
            <person name="Muthukrishnan S."/>
            <person name="Oakeshott J.G."/>
            <person name="Palmer W."/>
            <person name="Park Y."/>
            <person name="Passarelli A.L."/>
            <person name="Rozas J."/>
            <person name="Schwartz L.M."/>
            <person name="Smith W."/>
            <person name="Southgate A."/>
            <person name="Vilcinskas A."/>
            <person name="Vogt R."/>
            <person name="Wang P."/>
            <person name="Werren J."/>
            <person name="Yu X.Q."/>
            <person name="Zhou J.J."/>
            <person name="Brown S.J."/>
            <person name="Scherer S.E."/>
            <person name="Richards S."/>
            <person name="Blissard G.W."/>
        </authorList>
    </citation>
    <scope>NUCLEOTIDE SEQUENCE</scope>
</reference>
<dbReference type="AlphaFoldDB" id="A0A922CYY2"/>
<gene>
    <name evidence="3" type="ORF">O3G_MSEX013994</name>
</gene>
<protein>
    <recommendedName>
        <fullName evidence="2">PWWP domain-containing protein</fullName>
    </recommendedName>
</protein>
<dbReference type="Pfam" id="PF00855">
    <property type="entry name" value="PWWP"/>
    <property type="match status" value="1"/>
</dbReference>
<organism evidence="3 4">
    <name type="scientific">Manduca sexta</name>
    <name type="common">Tobacco hawkmoth</name>
    <name type="synonym">Tobacco hornworm</name>
    <dbReference type="NCBI Taxonomy" id="7130"/>
    <lineage>
        <taxon>Eukaryota</taxon>
        <taxon>Metazoa</taxon>
        <taxon>Ecdysozoa</taxon>
        <taxon>Arthropoda</taxon>
        <taxon>Hexapoda</taxon>
        <taxon>Insecta</taxon>
        <taxon>Pterygota</taxon>
        <taxon>Neoptera</taxon>
        <taxon>Endopterygota</taxon>
        <taxon>Lepidoptera</taxon>
        <taxon>Glossata</taxon>
        <taxon>Ditrysia</taxon>
        <taxon>Bombycoidea</taxon>
        <taxon>Sphingidae</taxon>
        <taxon>Sphinginae</taxon>
        <taxon>Sphingini</taxon>
        <taxon>Manduca</taxon>
    </lineage>
</organism>
<keyword evidence="4" id="KW-1185">Reference proteome</keyword>
<feature type="region of interest" description="Disordered" evidence="1">
    <location>
        <begin position="91"/>
        <end position="112"/>
    </location>
</feature>
<evidence type="ECO:0000256" key="1">
    <source>
        <dbReference type="SAM" id="MobiDB-lite"/>
    </source>
</evidence>
<dbReference type="PROSITE" id="PS50812">
    <property type="entry name" value="PWWP"/>
    <property type="match status" value="1"/>
</dbReference>
<feature type="domain" description="PWWP" evidence="2">
    <location>
        <begin position="337"/>
        <end position="399"/>
    </location>
</feature>
<dbReference type="Proteomes" id="UP000791440">
    <property type="component" value="Unassembled WGS sequence"/>
</dbReference>
<comment type="caution">
    <text evidence="3">The sequence shown here is derived from an EMBL/GenBank/DDBJ whole genome shotgun (WGS) entry which is preliminary data.</text>
</comment>
<evidence type="ECO:0000313" key="3">
    <source>
        <dbReference type="EMBL" id="KAG6463642.1"/>
    </source>
</evidence>
<dbReference type="InterPro" id="IPR000313">
    <property type="entry name" value="PWWP_dom"/>
</dbReference>
<dbReference type="EMBL" id="JH669010">
    <property type="protein sequence ID" value="KAG6463642.1"/>
    <property type="molecule type" value="Genomic_DNA"/>
</dbReference>
<accession>A0A922CYY2</accession>
<reference evidence="3" key="2">
    <citation type="submission" date="2020-12" db="EMBL/GenBank/DDBJ databases">
        <authorList>
            <person name="Kanost M."/>
        </authorList>
    </citation>
    <scope>NUCLEOTIDE SEQUENCE</scope>
</reference>
<evidence type="ECO:0000313" key="4">
    <source>
        <dbReference type="Proteomes" id="UP000791440"/>
    </source>
</evidence>
<proteinExistence type="predicted"/>
<dbReference type="SMART" id="SM00293">
    <property type="entry name" value="PWWP"/>
    <property type="match status" value="1"/>
</dbReference>
<evidence type="ECO:0000259" key="2">
    <source>
        <dbReference type="PROSITE" id="PS50812"/>
    </source>
</evidence>